<organism evidence="4 5">
    <name type="scientific">Elysia crispata</name>
    <name type="common">lettuce slug</name>
    <dbReference type="NCBI Taxonomy" id="231223"/>
    <lineage>
        <taxon>Eukaryota</taxon>
        <taxon>Metazoa</taxon>
        <taxon>Spiralia</taxon>
        <taxon>Lophotrochozoa</taxon>
        <taxon>Mollusca</taxon>
        <taxon>Gastropoda</taxon>
        <taxon>Heterobranchia</taxon>
        <taxon>Euthyneura</taxon>
        <taxon>Panpulmonata</taxon>
        <taxon>Sacoglossa</taxon>
        <taxon>Placobranchoidea</taxon>
        <taxon>Plakobranchidae</taxon>
        <taxon>Elysia</taxon>
    </lineage>
</organism>
<protein>
    <recommendedName>
        <fullName evidence="3">Carboxylesterase type B domain-containing protein</fullName>
    </recommendedName>
</protein>
<name>A0AAE0YAC2_9GAST</name>
<dbReference type="InterPro" id="IPR002018">
    <property type="entry name" value="CarbesteraseB"/>
</dbReference>
<evidence type="ECO:0000256" key="2">
    <source>
        <dbReference type="ARBA" id="ARBA00022801"/>
    </source>
</evidence>
<dbReference type="InterPro" id="IPR051093">
    <property type="entry name" value="Neuroligin/BSAL"/>
</dbReference>
<dbReference type="AlphaFoldDB" id="A0AAE0YAC2"/>
<comment type="similarity">
    <text evidence="1">Belongs to the type-B carboxylesterase/lipase family.</text>
</comment>
<dbReference type="SUPFAM" id="SSF53474">
    <property type="entry name" value="alpha/beta-Hydrolases"/>
    <property type="match status" value="1"/>
</dbReference>
<evidence type="ECO:0000313" key="5">
    <source>
        <dbReference type="Proteomes" id="UP001283361"/>
    </source>
</evidence>
<feature type="domain" description="Carboxylesterase type B" evidence="3">
    <location>
        <begin position="337"/>
        <end position="726"/>
    </location>
</feature>
<reference evidence="4" key="1">
    <citation type="journal article" date="2023" name="G3 (Bethesda)">
        <title>A reference genome for the long-term kleptoplast-retaining sea slug Elysia crispata morphotype clarki.</title>
        <authorList>
            <person name="Eastman K.E."/>
            <person name="Pendleton A.L."/>
            <person name="Shaikh M.A."/>
            <person name="Suttiyut T."/>
            <person name="Ogas R."/>
            <person name="Tomko P."/>
            <person name="Gavelis G."/>
            <person name="Widhalm J.R."/>
            <person name="Wisecaver J.H."/>
        </authorList>
    </citation>
    <scope>NUCLEOTIDE SEQUENCE</scope>
    <source>
        <strain evidence="4">ECLA1</strain>
    </source>
</reference>
<proteinExistence type="inferred from homology"/>
<dbReference type="Gene3D" id="3.40.50.1820">
    <property type="entry name" value="alpha/beta hydrolase"/>
    <property type="match status" value="1"/>
</dbReference>
<dbReference type="GO" id="GO:0016787">
    <property type="term" value="F:hydrolase activity"/>
    <property type="evidence" value="ECO:0007669"/>
    <property type="project" value="UniProtKB-KW"/>
</dbReference>
<dbReference type="PROSITE" id="PS00122">
    <property type="entry name" value="CARBOXYLESTERASE_B_1"/>
    <property type="match status" value="1"/>
</dbReference>
<comment type="caution">
    <text evidence="4">The sequence shown here is derived from an EMBL/GenBank/DDBJ whole genome shotgun (WGS) entry which is preliminary data.</text>
</comment>
<gene>
    <name evidence="4" type="ORF">RRG08_040271</name>
</gene>
<evidence type="ECO:0000256" key="1">
    <source>
        <dbReference type="ARBA" id="ARBA00005964"/>
    </source>
</evidence>
<keyword evidence="5" id="KW-1185">Reference proteome</keyword>
<accession>A0AAE0YAC2</accession>
<sequence>MSRATQYWKTQFVYFTKSRRGYDRQASQSLKPYSAYYVIPFAEAPVGVTFLAPSSLSWKRAGGNNHFKHVPGCVLAAWFAGSGRRAGSLVCRFRAACWQPGLPVPAACQQPGLQVPGGVLIAWFAGSGRRASSLVCRFRAACWQPGLQVPGGVLAAWFAGSGRRASSLVCRFRAACWQPGLPVSGGVLIAWFAGSGRRAGSLVCRFRAACWQPGLPVPAACWQPGLQVPGGVLIAWFAGSGRRASSLVCRFRAACWQPGLQIPGGVLAAWFAGSGRRASSLVCRFREACWQPGLPVSGGVLIAWFAGSGRRAGSLVCRFPAACWQPGLPDERMSEDSLGFLSSGDGALPGNLGLQDQVLAHQWVKENIGRFGGDADDVTIFGESAGSASVAALSLTPSTRELFNTAIMQSGTILSPWALVKNPRKQVYEHSKNTGCFPRIYNPWDKHGYHESIVSCLKRKLPREVLDAQEELDYSDLLIKSIEESPFFGPSPASLLADRAYLRQIGALDRSYILGLNDNEGALLGSIVPRGDYSNFTKPSNVASLTKSTVHSYLDRSPGQDALNLIDFLYSFPREANNKIPLQNVFDLNSDLSYVVPTILFARALTKASTSTPIYLYMFDAEPQLKDLNGLIKGTSHGWDIYFEFEIASSELDRLIFFYADPDPVMFPILTEAFTRFITSFDKTAAPVTNGISSWPRFDMDQERYVAISTAPEVRERMFAQRVALWTDFLPRMAASSWFWVADSKASVQRLN</sequence>
<dbReference type="PANTHER" id="PTHR43903">
    <property type="entry name" value="NEUROLIGIN"/>
    <property type="match status" value="1"/>
</dbReference>
<dbReference type="EMBL" id="JAWDGP010006589">
    <property type="protein sequence ID" value="KAK3738613.1"/>
    <property type="molecule type" value="Genomic_DNA"/>
</dbReference>
<keyword evidence="2" id="KW-0378">Hydrolase</keyword>
<dbReference type="InterPro" id="IPR019826">
    <property type="entry name" value="Carboxylesterase_B_AS"/>
</dbReference>
<dbReference type="Pfam" id="PF00135">
    <property type="entry name" value="COesterase"/>
    <property type="match status" value="1"/>
</dbReference>
<dbReference type="Proteomes" id="UP001283361">
    <property type="component" value="Unassembled WGS sequence"/>
</dbReference>
<dbReference type="InterPro" id="IPR029058">
    <property type="entry name" value="AB_hydrolase_fold"/>
</dbReference>
<evidence type="ECO:0000313" key="4">
    <source>
        <dbReference type="EMBL" id="KAK3738613.1"/>
    </source>
</evidence>
<evidence type="ECO:0000259" key="3">
    <source>
        <dbReference type="Pfam" id="PF00135"/>
    </source>
</evidence>